<dbReference type="EMBL" id="FOUF01000006">
    <property type="protein sequence ID" value="SFM08898.1"/>
    <property type="molecule type" value="Genomic_DNA"/>
</dbReference>
<comment type="subunit">
    <text evidence="11">Monomer.</text>
</comment>
<comment type="subcellular location">
    <subcellularLocation>
        <location evidence="11">Cytoplasm</location>
    </subcellularLocation>
</comment>
<keyword evidence="8 11" id="KW-0067">ATP-binding</keyword>
<dbReference type="PRINTS" id="PR01100">
    <property type="entry name" value="SHIKIMTKNASE"/>
</dbReference>
<dbReference type="OrthoDB" id="9800332at2"/>
<accession>A0A1I4N0A3</accession>
<evidence type="ECO:0000256" key="10">
    <source>
        <dbReference type="ARBA" id="ARBA00048567"/>
    </source>
</evidence>
<dbReference type="InterPro" id="IPR031322">
    <property type="entry name" value="Shikimate/glucono_kinase"/>
</dbReference>
<comment type="similarity">
    <text evidence="2 11">Belongs to the shikimate kinase family.</text>
</comment>
<reference evidence="12" key="2">
    <citation type="submission" date="2021-02" db="EMBL/GenBank/DDBJ databases">
        <authorList>
            <person name="Han P."/>
        </authorList>
    </citation>
    <scope>NUCLEOTIDE SEQUENCE</scope>
    <source>
        <strain evidence="12">Nitrosomonas nitrosa 18-3D</strain>
    </source>
</reference>
<feature type="binding site" evidence="11">
    <location>
        <position position="170"/>
    </location>
    <ligand>
        <name>ATP</name>
        <dbReference type="ChEBI" id="CHEBI:30616"/>
    </ligand>
</feature>
<dbReference type="GO" id="GO:0005524">
    <property type="term" value="F:ATP binding"/>
    <property type="evidence" value="ECO:0007669"/>
    <property type="project" value="UniProtKB-UniRule"/>
</dbReference>
<dbReference type="UniPathway" id="UPA00053">
    <property type="reaction ID" value="UER00088"/>
</dbReference>
<dbReference type="PANTHER" id="PTHR21087">
    <property type="entry name" value="SHIKIMATE KINASE"/>
    <property type="match status" value="1"/>
</dbReference>
<reference evidence="13 14" key="1">
    <citation type="submission" date="2016-10" db="EMBL/GenBank/DDBJ databases">
        <authorList>
            <person name="de Groot N.N."/>
        </authorList>
    </citation>
    <scope>NUCLEOTIDE SEQUENCE [LARGE SCALE GENOMIC DNA]</scope>
    <source>
        <strain evidence="13 14">Nm146</strain>
    </source>
</reference>
<dbReference type="Proteomes" id="UP000199561">
    <property type="component" value="Unassembled WGS sequence"/>
</dbReference>
<dbReference type="PROSITE" id="PS01128">
    <property type="entry name" value="SHIKIMATE_KINASE"/>
    <property type="match status" value="1"/>
</dbReference>
<dbReference type="GO" id="GO:0004765">
    <property type="term" value="F:shikimate kinase activity"/>
    <property type="evidence" value="ECO:0007669"/>
    <property type="project" value="UniProtKB-UniRule"/>
</dbReference>
<dbReference type="STRING" id="52442.SAMN05421880_10640"/>
<evidence type="ECO:0000313" key="14">
    <source>
        <dbReference type="Proteomes" id="UP000199561"/>
    </source>
</evidence>
<dbReference type="EC" id="2.7.1.71" evidence="3 11"/>
<dbReference type="GO" id="GO:0009423">
    <property type="term" value="P:chorismate biosynthetic process"/>
    <property type="evidence" value="ECO:0007669"/>
    <property type="project" value="UniProtKB-UniRule"/>
</dbReference>
<evidence type="ECO:0000256" key="7">
    <source>
        <dbReference type="ARBA" id="ARBA00022777"/>
    </source>
</evidence>
<feature type="binding site" evidence="11">
    <location>
        <position position="74"/>
    </location>
    <ligand>
        <name>substrate</name>
    </ligand>
</feature>
<evidence type="ECO:0000256" key="5">
    <source>
        <dbReference type="ARBA" id="ARBA00022679"/>
    </source>
</evidence>
<sequence>MQLIKNTAKKNQNVKFLQGNIILVGMMGAGKTTIGKLLANHMGKTFIDSDHEIQQRTGVKIPVIFEIEGEAGFRRRETEVLQELVQAENIVLATGGGAVLSGENRTLLRQHGIVVYLSASVDELQRRTRSDKNRPLLQTDDLHARLMELHAQRDALYRETAHIIIDSGKQGVRSLVQRLARKLLFFKIKKLRAEAVNRKKCGLALSSKQTLDSSQTDFPETKNSLYE</sequence>
<name>A0A1I4N0A3_9PROT</name>
<dbReference type="InterPro" id="IPR027417">
    <property type="entry name" value="P-loop_NTPase"/>
</dbReference>
<dbReference type="GO" id="GO:0000287">
    <property type="term" value="F:magnesium ion binding"/>
    <property type="evidence" value="ECO:0007669"/>
    <property type="project" value="UniProtKB-UniRule"/>
</dbReference>
<comment type="function">
    <text evidence="11">Catalyzes the specific phosphorylation of the 3-hydroxyl group of shikimic acid using ATP as a cosubstrate.</text>
</comment>
<evidence type="ECO:0000313" key="12">
    <source>
        <dbReference type="EMBL" id="CAE6489943.1"/>
    </source>
</evidence>
<organism evidence="13 14">
    <name type="scientific">Nitrosomonas nitrosa</name>
    <dbReference type="NCBI Taxonomy" id="52442"/>
    <lineage>
        <taxon>Bacteria</taxon>
        <taxon>Pseudomonadati</taxon>
        <taxon>Pseudomonadota</taxon>
        <taxon>Betaproteobacteria</taxon>
        <taxon>Nitrosomonadales</taxon>
        <taxon>Nitrosomonadaceae</taxon>
        <taxon>Nitrosomonas</taxon>
    </lineage>
</organism>
<dbReference type="SUPFAM" id="SSF52540">
    <property type="entry name" value="P-loop containing nucleoside triphosphate hydrolases"/>
    <property type="match status" value="1"/>
</dbReference>
<dbReference type="Proteomes" id="UP000601736">
    <property type="component" value="Unassembled WGS sequence"/>
</dbReference>
<keyword evidence="11" id="KW-0963">Cytoplasm</keyword>
<dbReference type="AlphaFoldDB" id="A0A1I4N0A3"/>
<protein>
    <recommendedName>
        <fullName evidence="3 11">Shikimate kinase</fullName>
        <shortName evidence="11">SK</shortName>
        <ecNumber evidence="3 11">2.7.1.71</ecNumber>
    </recommendedName>
</protein>
<dbReference type="EMBL" id="CAJNAP010000002">
    <property type="protein sequence ID" value="CAE6489943.1"/>
    <property type="molecule type" value="Genomic_DNA"/>
</dbReference>
<feature type="binding site" evidence="11">
    <location>
        <begin position="28"/>
        <end position="33"/>
    </location>
    <ligand>
        <name>ATP</name>
        <dbReference type="ChEBI" id="CHEBI:30616"/>
    </ligand>
</feature>
<evidence type="ECO:0000256" key="2">
    <source>
        <dbReference type="ARBA" id="ARBA00006997"/>
    </source>
</evidence>
<evidence type="ECO:0000313" key="13">
    <source>
        <dbReference type="EMBL" id="SFM08898.1"/>
    </source>
</evidence>
<comment type="pathway">
    <text evidence="1 11">Metabolic intermediate biosynthesis; chorismate biosynthesis; chorismate from D-erythrose 4-phosphate and phosphoenolpyruvate: step 5/7.</text>
</comment>
<evidence type="ECO:0000256" key="3">
    <source>
        <dbReference type="ARBA" id="ARBA00012154"/>
    </source>
</evidence>
<dbReference type="Pfam" id="PF01202">
    <property type="entry name" value="SKI"/>
    <property type="match status" value="1"/>
</dbReference>
<dbReference type="GO" id="GO:0005829">
    <property type="term" value="C:cytosol"/>
    <property type="evidence" value="ECO:0007669"/>
    <property type="project" value="TreeGrafter"/>
</dbReference>
<keyword evidence="11" id="KW-0479">Metal-binding</keyword>
<keyword evidence="11" id="KW-0460">Magnesium</keyword>
<dbReference type="PANTHER" id="PTHR21087:SF16">
    <property type="entry name" value="SHIKIMATE KINASE 1, CHLOROPLASTIC"/>
    <property type="match status" value="1"/>
</dbReference>
<evidence type="ECO:0000256" key="9">
    <source>
        <dbReference type="ARBA" id="ARBA00023141"/>
    </source>
</evidence>
<evidence type="ECO:0000256" key="4">
    <source>
        <dbReference type="ARBA" id="ARBA00022605"/>
    </source>
</evidence>
<proteinExistence type="inferred from homology"/>
<keyword evidence="7 11" id="KW-0418">Kinase</keyword>
<dbReference type="GO" id="GO:0008652">
    <property type="term" value="P:amino acid biosynthetic process"/>
    <property type="evidence" value="ECO:0007669"/>
    <property type="project" value="UniProtKB-KW"/>
</dbReference>
<keyword evidence="4 11" id="KW-0028">Amino-acid biosynthesis</keyword>
<feature type="binding site" evidence="11">
    <location>
        <position position="32"/>
    </location>
    <ligand>
        <name>Mg(2+)</name>
        <dbReference type="ChEBI" id="CHEBI:18420"/>
    </ligand>
</feature>
<feature type="binding site" evidence="11">
    <location>
        <position position="134"/>
    </location>
    <ligand>
        <name>ATP</name>
        <dbReference type="ChEBI" id="CHEBI:30616"/>
    </ligand>
</feature>
<evidence type="ECO:0000256" key="6">
    <source>
        <dbReference type="ARBA" id="ARBA00022741"/>
    </source>
</evidence>
<comment type="catalytic activity">
    <reaction evidence="10 11">
        <text>shikimate + ATP = 3-phosphoshikimate + ADP + H(+)</text>
        <dbReference type="Rhea" id="RHEA:13121"/>
        <dbReference type="ChEBI" id="CHEBI:15378"/>
        <dbReference type="ChEBI" id="CHEBI:30616"/>
        <dbReference type="ChEBI" id="CHEBI:36208"/>
        <dbReference type="ChEBI" id="CHEBI:145989"/>
        <dbReference type="ChEBI" id="CHEBI:456216"/>
        <dbReference type="EC" id="2.7.1.71"/>
    </reaction>
</comment>
<keyword evidence="6 11" id="KW-0547">Nucleotide-binding</keyword>
<dbReference type="InterPro" id="IPR023000">
    <property type="entry name" value="Shikimate_kinase_CS"/>
</dbReference>
<keyword evidence="5 11" id="KW-0808">Transferase</keyword>
<dbReference type="HAMAP" id="MF_00109">
    <property type="entry name" value="Shikimate_kinase"/>
    <property type="match status" value="1"/>
</dbReference>
<evidence type="ECO:0000256" key="1">
    <source>
        <dbReference type="ARBA" id="ARBA00004842"/>
    </source>
</evidence>
<gene>
    <name evidence="11 12" type="primary">aroK</name>
    <name evidence="12" type="ORF">NMYAN_100099</name>
    <name evidence="13" type="ORF">SAMN05421880_10640</name>
</gene>
<comment type="cofactor">
    <cofactor evidence="11">
        <name>Mg(2+)</name>
        <dbReference type="ChEBI" id="CHEBI:18420"/>
    </cofactor>
    <text evidence="11">Binds 1 Mg(2+) ion per subunit.</text>
</comment>
<keyword evidence="14" id="KW-1185">Reference proteome</keyword>
<keyword evidence="9 11" id="KW-0057">Aromatic amino acid biosynthesis</keyword>
<feature type="binding site" evidence="11">
    <location>
        <position position="96"/>
    </location>
    <ligand>
        <name>substrate</name>
    </ligand>
</feature>
<dbReference type="InterPro" id="IPR000623">
    <property type="entry name" value="Shikimate_kinase/TSH1"/>
</dbReference>
<feature type="binding site" evidence="11">
    <location>
        <position position="153"/>
    </location>
    <ligand>
        <name>substrate</name>
    </ligand>
</feature>
<dbReference type="GO" id="GO:0009073">
    <property type="term" value="P:aromatic amino acid family biosynthetic process"/>
    <property type="evidence" value="ECO:0007669"/>
    <property type="project" value="UniProtKB-KW"/>
</dbReference>
<dbReference type="CDD" id="cd00464">
    <property type="entry name" value="SK"/>
    <property type="match status" value="1"/>
</dbReference>
<evidence type="ECO:0000256" key="8">
    <source>
        <dbReference type="ARBA" id="ARBA00022840"/>
    </source>
</evidence>
<feature type="binding site" evidence="11">
    <location>
        <position position="50"/>
    </location>
    <ligand>
        <name>substrate</name>
    </ligand>
</feature>
<dbReference type="Gene3D" id="3.40.50.300">
    <property type="entry name" value="P-loop containing nucleotide triphosphate hydrolases"/>
    <property type="match status" value="1"/>
</dbReference>
<evidence type="ECO:0000256" key="11">
    <source>
        <dbReference type="HAMAP-Rule" id="MF_00109"/>
    </source>
</evidence>